<dbReference type="GeneID" id="14404496"/>
<feature type="transmembrane region" description="Helical" evidence="1">
    <location>
        <begin position="7"/>
        <end position="28"/>
    </location>
</feature>
<keyword evidence="1" id="KW-0812">Transmembrane</keyword>
<dbReference type="AlphaFoldDB" id="L0JYN7"/>
<gene>
    <name evidence="2" type="ORF">Natoc_1412</name>
</gene>
<organism evidence="2 3">
    <name type="scientific">Natronococcus occultus SP4</name>
    <dbReference type="NCBI Taxonomy" id="694430"/>
    <lineage>
        <taxon>Archaea</taxon>
        <taxon>Methanobacteriati</taxon>
        <taxon>Methanobacteriota</taxon>
        <taxon>Stenosarchaea group</taxon>
        <taxon>Halobacteria</taxon>
        <taxon>Halobacteriales</taxon>
        <taxon>Natrialbaceae</taxon>
        <taxon>Natronococcus</taxon>
    </lineage>
</organism>
<reference evidence="2 3" key="1">
    <citation type="submission" date="2012-11" db="EMBL/GenBank/DDBJ databases">
        <title>FINISHED of Natronococcus occultus SP4, DSM 3396.</title>
        <authorList>
            <consortium name="DOE Joint Genome Institute"/>
            <person name="Eisen J."/>
            <person name="Huntemann M."/>
            <person name="Wei C.-L."/>
            <person name="Han J."/>
            <person name="Detter J.C."/>
            <person name="Han C."/>
            <person name="Tapia R."/>
            <person name="Chen A."/>
            <person name="Kyrpides N."/>
            <person name="Mavromatis K."/>
            <person name="Markowitz V."/>
            <person name="Szeto E."/>
            <person name="Ivanova N."/>
            <person name="Mikhailova N."/>
            <person name="Ovchinnikova G."/>
            <person name="Pagani I."/>
            <person name="Pati A."/>
            <person name="Goodwin L."/>
            <person name="Nordberg H.P."/>
            <person name="Cantor M.N."/>
            <person name="Hua S.X."/>
            <person name="Woyke T."/>
            <person name="Eisen J."/>
            <person name="Klenk H.-P."/>
            <person name="Klenk H.-P."/>
        </authorList>
    </citation>
    <scope>NUCLEOTIDE SEQUENCE [LARGE SCALE GENOMIC DNA]</scope>
    <source>
        <strain evidence="2 3">SP4</strain>
    </source>
</reference>
<dbReference type="eggNOG" id="arCOG10761">
    <property type="taxonomic scope" value="Archaea"/>
</dbReference>
<sequence>MELRQRVAVGTLWIAVAALIAYMLYPVTSLGIDAVLQLFVLVFALFLAGVYLFNPWGVLDRHLFH</sequence>
<accession>L0JYN7</accession>
<evidence type="ECO:0000313" key="2">
    <source>
        <dbReference type="EMBL" id="AGB37224.1"/>
    </source>
</evidence>
<dbReference type="EMBL" id="CP003929">
    <property type="protein sequence ID" value="AGB37224.1"/>
    <property type="molecule type" value="Genomic_DNA"/>
</dbReference>
<keyword evidence="1" id="KW-0472">Membrane</keyword>
<dbReference type="HOGENOM" id="CLU_2839317_0_0_2"/>
<name>L0JYN7_9EURY</name>
<protein>
    <submittedName>
        <fullName evidence="2">Uncharacterized protein</fullName>
    </submittedName>
</protein>
<dbReference type="RefSeq" id="WP_015320674.1">
    <property type="nucleotide sequence ID" value="NC_019974.1"/>
</dbReference>
<keyword evidence="3" id="KW-1185">Reference proteome</keyword>
<evidence type="ECO:0000256" key="1">
    <source>
        <dbReference type="SAM" id="Phobius"/>
    </source>
</evidence>
<feature type="transmembrane region" description="Helical" evidence="1">
    <location>
        <begin position="34"/>
        <end position="53"/>
    </location>
</feature>
<evidence type="ECO:0000313" key="3">
    <source>
        <dbReference type="Proteomes" id="UP000010878"/>
    </source>
</evidence>
<dbReference type="Proteomes" id="UP000010878">
    <property type="component" value="Chromosome"/>
</dbReference>
<keyword evidence="1" id="KW-1133">Transmembrane helix</keyword>
<dbReference type="OrthoDB" id="204603at2157"/>
<proteinExistence type="predicted"/>
<dbReference type="KEGG" id="nou:Natoc_1412"/>